<dbReference type="Pfam" id="PF02362">
    <property type="entry name" value="B3"/>
    <property type="match status" value="1"/>
</dbReference>
<dbReference type="PANTHER" id="PTHR31391:SF135">
    <property type="entry name" value="B3 DOMAIN-CONTAINING PROTEIN OS01G0234100-LIKE ISOFORM X1"/>
    <property type="match status" value="1"/>
</dbReference>
<dbReference type="SMART" id="SM01019">
    <property type="entry name" value="B3"/>
    <property type="match status" value="1"/>
</dbReference>
<feature type="region of interest" description="Disordered" evidence="6">
    <location>
        <begin position="58"/>
        <end position="91"/>
    </location>
</feature>
<feature type="region of interest" description="Disordered" evidence="6">
    <location>
        <begin position="274"/>
        <end position="304"/>
    </location>
</feature>
<proteinExistence type="predicted"/>
<dbReference type="CDD" id="cd10017">
    <property type="entry name" value="B3_DNA"/>
    <property type="match status" value="1"/>
</dbReference>
<sequence length="482" mass="54937">MAATPMNSEQSSDLQLAISEHKPEANNVVTIAQLPPPSTPAPLTPSFKLLGKCKRLKPVENKRSPSKVKAANGPSRTRLSLGKRKARKDTNAPVQISQTMIRARDIQSTLGDEHPSFVKIMVPTHVTKCFWMGIPLPFCRMFLPKEESVMVIEDEYGEQYNIKFLAHKFGLSGGWRQFAIQRKLREGDVLIFQLVESCKFKVYIVRENDSKDVDGVANVVNQDAQVENITPRPLRIINVTEDTIKTFSKSKGRKRVSSSCSSSSLLLSKVKRKYKRSKPPAELNNHPIDHSMVNSQVQGSSPESNPLLKEVKTFKDFHIMVNNQCIDSELSEEIRKHYYNLCIEKDEILHDGVREGLYYKLVAGMIGETVNIANKIKKCKLTTRKEELDEWDSSLKCFEPMGMKVGFLRDRISTLAKLAFESEDGKMYAEAKEEWNRNANEIKILEAKLVELYESNRKIDGVLKEKTEKYRIEFQKKVDAPW</sequence>
<organism evidence="8 9">
    <name type="scientific">Tagetes erecta</name>
    <name type="common">African marigold</name>
    <dbReference type="NCBI Taxonomy" id="13708"/>
    <lineage>
        <taxon>Eukaryota</taxon>
        <taxon>Viridiplantae</taxon>
        <taxon>Streptophyta</taxon>
        <taxon>Embryophyta</taxon>
        <taxon>Tracheophyta</taxon>
        <taxon>Spermatophyta</taxon>
        <taxon>Magnoliopsida</taxon>
        <taxon>eudicotyledons</taxon>
        <taxon>Gunneridae</taxon>
        <taxon>Pentapetalae</taxon>
        <taxon>asterids</taxon>
        <taxon>campanulids</taxon>
        <taxon>Asterales</taxon>
        <taxon>Asteraceae</taxon>
        <taxon>Asteroideae</taxon>
        <taxon>Heliantheae alliance</taxon>
        <taxon>Tageteae</taxon>
        <taxon>Tagetes</taxon>
    </lineage>
</organism>
<protein>
    <recommendedName>
        <fullName evidence="7">TF-B3 domain-containing protein</fullName>
    </recommendedName>
</protein>
<comment type="caution">
    <text evidence="8">The sequence shown here is derived from an EMBL/GenBank/DDBJ whole genome shotgun (WGS) entry which is preliminary data.</text>
</comment>
<dbReference type="GO" id="GO:0003677">
    <property type="term" value="F:DNA binding"/>
    <property type="evidence" value="ECO:0007669"/>
    <property type="project" value="UniProtKB-KW"/>
</dbReference>
<accession>A0AAD8P5S1</accession>
<evidence type="ECO:0000256" key="5">
    <source>
        <dbReference type="ARBA" id="ARBA00023242"/>
    </source>
</evidence>
<name>A0AAD8P5S1_TARER</name>
<evidence type="ECO:0000313" key="9">
    <source>
        <dbReference type="Proteomes" id="UP001229421"/>
    </source>
</evidence>
<reference evidence="8" key="1">
    <citation type="journal article" date="2023" name="bioRxiv">
        <title>Improved chromosome-level genome assembly for marigold (Tagetes erecta).</title>
        <authorList>
            <person name="Jiang F."/>
            <person name="Yuan L."/>
            <person name="Wang S."/>
            <person name="Wang H."/>
            <person name="Xu D."/>
            <person name="Wang A."/>
            <person name="Fan W."/>
        </authorList>
    </citation>
    <scope>NUCLEOTIDE SEQUENCE</scope>
    <source>
        <strain evidence="8">WSJ</strain>
        <tissue evidence="8">Leaf</tissue>
    </source>
</reference>
<dbReference type="Proteomes" id="UP001229421">
    <property type="component" value="Unassembled WGS sequence"/>
</dbReference>
<evidence type="ECO:0000256" key="1">
    <source>
        <dbReference type="ARBA" id="ARBA00004123"/>
    </source>
</evidence>
<evidence type="ECO:0000256" key="3">
    <source>
        <dbReference type="ARBA" id="ARBA00023125"/>
    </source>
</evidence>
<keyword evidence="9" id="KW-1185">Reference proteome</keyword>
<evidence type="ECO:0000256" key="4">
    <source>
        <dbReference type="ARBA" id="ARBA00023163"/>
    </source>
</evidence>
<dbReference type="InterPro" id="IPR044837">
    <property type="entry name" value="REM16-like"/>
</dbReference>
<evidence type="ECO:0000313" key="8">
    <source>
        <dbReference type="EMBL" id="KAK1433051.1"/>
    </source>
</evidence>
<dbReference type="GO" id="GO:0005634">
    <property type="term" value="C:nucleus"/>
    <property type="evidence" value="ECO:0007669"/>
    <property type="project" value="UniProtKB-SubCell"/>
</dbReference>
<evidence type="ECO:0000256" key="6">
    <source>
        <dbReference type="SAM" id="MobiDB-lite"/>
    </source>
</evidence>
<evidence type="ECO:0000256" key="2">
    <source>
        <dbReference type="ARBA" id="ARBA00023015"/>
    </source>
</evidence>
<feature type="compositionally biased region" description="Polar residues" evidence="6">
    <location>
        <begin position="292"/>
        <end position="304"/>
    </location>
</feature>
<dbReference type="SUPFAM" id="SSF101936">
    <property type="entry name" value="DNA-binding pseudobarrel domain"/>
    <property type="match status" value="1"/>
</dbReference>
<gene>
    <name evidence="8" type="ORF">QVD17_09957</name>
</gene>
<keyword evidence="4" id="KW-0804">Transcription</keyword>
<dbReference type="InterPro" id="IPR003340">
    <property type="entry name" value="B3_DNA-bd"/>
</dbReference>
<dbReference type="EMBL" id="JAUHHV010000002">
    <property type="protein sequence ID" value="KAK1433051.1"/>
    <property type="molecule type" value="Genomic_DNA"/>
</dbReference>
<keyword evidence="2" id="KW-0805">Transcription regulation</keyword>
<keyword evidence="5" id="KW-0539">Nucleus</keyword>
<keyword evidence="3" id="KW-0238">DNA-binding</keyword>
<dbReference type="InterPro" id="IPR015300">
    <property type="entry name" value="DNA-bd_pseudobarrel_sf"/>
</dbReference>
<dbReference type="PROSITE" id="PS50863">
    <property type="entry name" value="B3"/>
    <property type="match status" value="1"/>
</dbReference>
<evidence type="ECO:0000259" key="7">
    <source>
        <dbReference type="PROSITE" id="PS50863"/>
    </source>
</evidence>
<dbReference type="AlphaFoldDB" id="A0AAD8P5S1"/>
<comment type="subcellular location">
    <subcellularLocation>
        <location evidence="1">Nucleus</location>
    </subcellularLocation>
</comment>
<feature type="domain" description="TF-B3" evidence="7">
    <location>
        <begin position="117"/>
        <end position="208"/>
    </location>
</feature>
<dbReference type="Gene3D" id="2.40.330.10">
    <property type="entry name" value="DNA-binding pseudobarrel domain"/>
    <property type="match status" value="1"/>
</dbReference>
<dbReference type="PANTHER" id="PTHR31391">
    <property type="entry name" value="B3 DOMAIN-CONTAINING PROTEIN OS11G0197600-RELATED"/>
    <property type="match status" value="1"/>
</dbReference>